<evidence type="ECO:0000313" key="8">
    <source>
        <dbReference type="Proteomes" id="UP001240643"/>
    </source>
</evidence>
<dbReference type="Pfam" id="PF04542">
    <property type="entry name" value="Sigma70_r2"/>
    <property type="match status" value="1"/>
</dbReference>
<dbReference type="PANTHER" id="PTHR30603">
    <property type="entry name" value="RNA POLYMERASE SIGMA FACTOR RPO"/>
    <property type="match status" value="1"/>
</dbReference>
<reference evidence="7" key="1">
    <citation type="submission" date="2023-07" db="EMBL/GenBank/DDBJ databases">
        <title>Genomic Encyclopedia of Type Strains, Phase IV (KMG-IV): sequencing the most valuable type-strain genomes for metagenomic binning, comparative biology and taxonomic classification.</title>
        <authorList>
            <person name="Goeker M."/>
        </authorList>
    </citation>
    <scope>NUCLEOTIDE SEQUENCE [LARGE SCALE GENOMIC DNA]</scope>
    <source>
        <strain evidence="7">DSM 21204</strain>
    </source>
</reference>
<name>A0ABU0LYR7_9BACT</name>
<gene>
    <name evidence="7" type="ORF">J2Z62_000273</name>
</gene>
<dbReference type="RefSeq" id="WP_256547469.1">
    <property type="nucleotide sequence ID" value="NZ_CP101809.1"/>
</dbReference>
<sequence>MAKTVANKKTVASAKSNLKSSTKKVVSLPKKETVKKTPVKAEVKTKKPVVKKVTKTVTTKKGAVKKTEEVTKEKKVVAKKITAESKKPVIKKEKAVGSTKTTTVKKKVAVATKKQATEAKNKTKTTTKKAAASNKTKTATKAKKAVLKKVIVSDKIRKQKKQKDIKTDVVYSAEKEQKMQLISRSGSAKNKRDETVSAKTKKQITRNKNVSDKTKTVKSTYILKDGVVKKRRLHSNSVKNAASYDEVYQELMKVKEIIDKRIAHQESLKNKSNSVILDQQLFEINNKRNKFDTKKINRYLDPLVTQALGVKKGKNKLSHDVVALYLEDYAPISDDKWRIIAKKFANNKIKITELTEEEMEEHSNFEIDNVLEASKGYGQASMGEKIRDPNKALLSKLGYSKMLTKEQETELAKLMLDPATREYATHQLITSNLRLIVSIAKKYLNRGLNLEDLVQEGSLGLMKAIQKFDYKLENKFSTYATWWIRQAITRSIADQARTIRIPVHMVETINKVVKVERYLTLKLGHDPTAEEISQELAKQDSTYTPKKIIEIRKLNVDLVSLDKPIAHDEDSNFSDFVQDNEMDNPEEAAEKEFKTKTLLEFLENTLERDELEVIMMRYGLEPYKNSMSTEMIAKCLLKTDKHHIVRSNKDNSLLLPNHDKNKDYTDEEWKIVFDWVRKKEAQALRKLKQPSKNGKYRNTLLGLG</sequence>
<dbReference type="InterPro" id="IPR007624">
    <property type="entry name" value="RNA_pol_sigma70_r3"/>
</dbReference>
<feature type="domain" description="RNA polymerase sigma-70" evidence="6">
    <location>
        <begin position="452"/>
        <end position="465"/>
    </location>
</feature>
<evidence type="ECO:0000256" key="1">
    <source>
        <dbReference type="ARBA" id="ARBA00023015"/>
    </source>
</evidence>
<evidence type="ECO:0000259" key="6">
    <source>
        <dbReference type="PROSITE" id="PS00715"/>
    </source>
</evidence>
<feature type="region of interest" description="Disordered" evidence="5">
    <location>
        <begin position="180"/>
        <end position="211"/>
    </location>
</feature>
<dbReference type="Gene3D" id="1.10.10.10">
    <property type="entry name" value="Winged helix-like DNA-binding domain superfamily/Winged helix DNA-binding domain"/>
    <property type="match status" value="2"/>
</dbReference>
<comment type="caution">
    <text evidence="7">The sequence shown here is derived from an EMBL/GenBank/DDBJ whole genome shotgun (WGS) entry which is preliminary data.</text>
</comment>
<dbReference type="InterPro" id="IPR000943">
    <property type="entry name" value="RNA_pol_sigma70"/>
</dbReference>
<dbReference type="InterPro" id="IPR050239">
    <property type="entry name" value="Sigma-70_RNA_pol_init_factors"/>
</dbReference>
<evidence type="ECO:0000256" key="4">
    <source>
        <dbReference type="ARBA" id="ARBA00023163"/>
    </source>
</evidence>
<organism evidence="7 8">
    <name type="scientific">Mycoplasmoides fastidiosum</name>
    <dbReference type="NCBI Taxonomy" id="92758"/>
    <lineage>
        <taxon>Bacteria</taxon>
        <taxon>Bacillati</taxon>
        <taxon>Mycoplasmatota</taxon>
        <taxon>Mycoplasmoidales</taxon>
        <taxon>Mycoplasmoidaceae</taxon>
        <taxon>Mycoplasmoides</taxon>
    </lineage>
</organism>
<evidence type="ECO:0000256" key="5">
    <source>
        <dbReference type="SAM" id="MobiDB-lite"/>
    </source>
</evidence>
<feature type="region of interest" description="Disordered" evidence="5">
    <location>
        <begin position="93"/>
        <end position="137"/>
    </location>
</feature>
<dbReference type="EMBL" id="JAUSWO010000001">
    <property type="protein sequence ID" value="MDQ0513835.1"/>
    <property type="molecule type" value="Genomic_DNA"/>
</dbReference>
<dbReference type="PROSITE" id="PS00715">
    <property type="entry name" value="SIGMA70_1"/>
    <property type="match status" value="1"/>
</dbReference>
<proteinExistence type="predicted"/>
<dbReference type="PANTHER" id="PTHR30603:SF60">
    <property type="entry name" value="RNA POLYMERASE SIGMA FACTOR RPOD"/>
    <property type="match status" value="1"/>
</dbReference>
<dbReference type="SUPFAM" id="SSF88659">
    <property type="entry name" value="Sigma3 and sigma4 domains of RNA polymerase sigma factors"/>
    <property type="match status" value="2"/>
</dbReference>
<feature type="compositionally biased region" description="Polar residues" evidence="5">
    <location>
        <begin position="13"/>
        <end position="24"/>
    </location>
</feature>
<feature type="region of interest" description="Disordered" evidence="5">
    <location>
        <begin position="1"/>
        <end position="35"/>
    </location>
</feature>
<evidence type="ECO:0000313" key="7">
    <source>
        <dbReference type="EMBL" id="MDQ0513835.1"/>
    </source>
</evidence>
<feature type="compositionally biased region" description="Low complexity" evidence="5">
    <location>
        <begin position="128"/>
        <end position="137"/>
    </location>
</feature>
<keyword evidence="8" id="KW-1185">Reference proteome</keyword>
<dbReference type="InterPro" id="IPR014284">
    <property type="entry name" value="RNA_pol_sigma-70_dom"/>
</dbReference>
<keyword evidence="4" id="KW-0804">Transcription</keyword>
<dbReference type="Pfam" id="PF04539">
    <property type="entry name" value="Sigma70_r3"/>
    <property type="match status" value="1"/>
</dbReference>
<dbReference type="NCBIfam" id="TIGR02937">
    <property type="entry name" value="sigma70-ECF"/>
    <property type="match status" value="1"/>
</dbReference>
<evidence type="ECO:0000256" key="3">
    <source>
        <dbReference type="ARBA" id="ARBA00023125"/>
    </source>
</evidence>
<evidence type="ECO:0000256" key="2">
    <source>
        <dbReference type="ARBA" id="ARBA00023082"/>
    </source>
</evidence>
<keyword evidence="3" id="KW-0238">DNA-binding</keyword>
<keyword evidence="2" id="KW-0731">Sigma factor</keyword>
<accession>A0ABU0LYR7</accession>
<dbReference type="InterPro" id="IPR007627">
    <property type="entry name" value="RNA_pol_sigma70_r2"/>
</dbReference>
<dbReference type="PRINTS" id="PR00046">
    <property type="entry name" value="SIGMA70FCT"/>
</dbReference>
<dbReference type="SUPFAM" id="SSF88946">
    <property type="entry name" value="Sigma2 domain of RNA polymerase sigma factors"/>
    <property type="match status" value="1"/>
</dbReference>
<dbReference type="InterPro" id="IPR036388">
    <property type="entry name" value="WH-like_DNA-bd_sf"/>
</dbReference>
<dbReference type="Gene3D" id="1.10.601.10">
    <property type="entry name" value="RNA Polymerase Primary Sigma Factor"/>
    <property type="match status" value="1"/>
</dbReference>
<keyword evidence="1" id="KW-0805">Transcription regulation</keyword>
<dbReference type="Proteomes" id="UP001240643">
    <property type="component" value="Unassembled WGS sequence"/>
</dbReference>
<protein>
    <submittedName>
        <fullName evidence="7">RNA polymerase primary sigma factor</fullName>
    </submittedName>
</protein>
<dbReference type="InterPro" id="IPR013325">
    <property type="entry name" value="RNA_pol_sigma_r2"/>
</dbReference>
<dbReference type="InterPro" id="IPR013324">
    <property type="entry name" value="RNA_pol_sigma_r3/r4-like"/>
</dbReference>